<keyword evidence="5" id="KW-0804">Transcription</keyword>
<gene>
    <name evidence="9" type="ORF">BO87DRAFT_411104</name>
</gene>
<organism evidence="9 10">
    <name type="scientific">Aspergillus neoniger (strain CBS 115656)</name>
    <dbReference type="NCBI Taxonomy" id="1448310"/>
    <lineage>
        <taxon>Eukaryota</taxon>
        <taxon>Fungi</taxon>
        <taxon>Dikarya</taxon>
        <taxon>Ascomycota</taxon>
        <taxon>Pezizomycotina</taxon>
        <taxon>Eurotiomycetes</taxon>
        <taxon>Eurotiomycetidae</taxon>
        <taxon>Eurotiales</taxon>
        <taxon>Aspergillaceae</taxon>
        <taxon>Aspergillus</taxon>
        <taxon>Aspergillus subgen. Circumdati</taxon>
    </lineage>
</organism>
<proteinExistence type="predicted"/>
<evidence type="ECO:0000259" key="8">
    <source>
        <dbReference type="SMART" id="SM00906"/>
    </source>
</evidence>
<dbReference type="GeneID" id="37128858"/>
<sequence>MGTCLVNLASLAGDDAPRMPSIYDVEHLLEMKCLQVIVRGKDVLTRLDRVERQLQSLINAVCPAFNERDSIDAETGPVDRPGSTTIENGSFTSSKNKALVRDEVNSFSGETSIRHVLEEVEERLETTQGHGGPATNAPHSQISTPILTPSPHHERGEKSPEYTNHRNIFLTYGIQPKRPQWDKSLDIFCTEIHILYPFLHLPTLRNNHDVMWNSLALSSEPDIHKSKISEIALAQLLVCIAIGQCTESPRLENREGRHSAGWSLYGAAYGLIGDLLDSFESCPDPLLLLQTLALVVICLFRLDNFGKAEKLLALAISHAHHLGLHRSRVIHNMSPYHSEMFRRMWWSLYILDRRLAIETGHPSLIQDVNVDTPLPRPVDDDQLSVSLNRPNADLDISQLSETNGRHTTSFPYFRAMITYSQVLGEVWEGLYGAKSLDPAPNYPLHIHQDFAHPHYGSRATQLVETPWPLLCASVSPDGTPRDLFENEMSCMQIANGIIEEVSQFPEEKAIFTFPFIHYLIGATITSLGLIMKENTFKAAYGGATVHAVRLLESYCTKTWISGKLIRVVSRLRHMVSRLLKEDNVVGSGVSLYKHSSRAPEVLDSRVQPTGIGSGEGSSVTHPSQVPNDALVGQHDFVRPPDMNVRSGVGGEATSQMPPLYGPDITAPCLSTQEGVPIGTGFGMHPTQGPACIQPSPNDQPQSGACTSHTTSRSLAMHNEQAAGGFGDSGLGEMEWLEALFGNYVNSDFIHGQYM</sequence>
<feature type="compositionally biased region" description="Polar residues" evidence="7">
    <location>
        <begin position="82"/>
        <end position="91"/>
    </location>
</feature>
<dbReference type="SMART" id="SM00906">
    <property type="entry name" value="Fungal_trans"/>
    <property type="match status" value="1"/>
</dbReference>
<feature type="region of interest" description="Disordered" evidence="7">
    <location>
        <begin position="72"/>
        <end position="91"/>
    </location>
</feature>
<keyword evidence="6" id="KW-0539">Nucleus</keyword>
<accession>A0A318Y494</accession>
<dbReference type="Proteomes" id="UP000247647">
    <property type="component" value="Unassembled WGS sequence"/>
</dbReference>
<dbReference type="GO" id="GO:0008270">
    <property type="term" value="F:zinc ion binding"/>
    <property type="evidence" value="ECO:0007669"/>
    <property type="project" value="InterPro"/>
</dbReference>
<dbReference type="RefSeq" id="XP_025474127.1">
    <property type="nucleotide sequence ID" value="XM_025626402.1"/>
</dbReference>
<evidence type="ECO:0000256" key="1">
    <source>
        <dbReference type="ARBA" id="ARBA00004123"/>
    </source>
</evidence>
<dbReference type="GO" id="GO:0003700">
    <property type="term" value="F:DNA-binding transcription factor activity"/>
    <property type="evidence" value="ECO:0007669"/>
    <property type="project" value="InterPro"/>
</dbReference>
<feature type="compositionally biased region" description="Basic and acidic residues" evidence="7">
    <location>
        <begin position="151"/>
        <end position="161"/>
    </location>
</feature>
<dbReference type="PANTHER" id="PTHR46910:SF3">
    <property type="entry name" value="HALOTOLERANCE PROTEIN 9-RELATED"/>
    <property type="match status" value="1"/>
</dbReference>
<reference evidence="9" key="1">
    <citation type="submission" date="2016-12" db="EMBL/GenBank/DDBJ databases">
        <title>The genomes of Aspergillus section Nigri reveals drivers in fungal speciation.</title>
        <authorList>
            <consortium name="DOE Joint Genome Institute"/>
            <person name="Vesth T.C."/>
            <person name="Nybo J."/>
            <person name="Theobald S."/>
            <person name="Brandl J."/>
            <person name="Frisvad J.C."/>
            <person name="Nielsen K.F."/>
            <person name="Lyhne E.K."/>
            <person name="Kogle M.E."/>
            <person name="Kuo A."/>
            <person name="Riley R."/>
            <person name="Clum A."/>
            <person name="Nolan M."/>
            <person name="Lipzen A."/>
            <person name="Salamov A."/>
            <person name="Henrissat B."/>
            <person name="Wiebenga A."/>
            <person name="De Vries R.P."/>
            <person name="Grigoriev I.V."/>
            <person name="Mortensen U.H."/>
            <person name="Andersen M.R."/>
            <person name="Baker S.E."/>
        </authorList>
    </citation>
    <scope>NUCLEOTIDE SEQUENCE [LARGE SCALE GENOMIC DNA]</scope>
    <source>
        <strain evidence="9">CBS 115656</strain>
    </source>
</reference>
<dbReference type="GO" id="GO:0006351">
    <property type="term" value="P:DNA-templated transcription"/>
    <property type="evidence" value="ECO:0007669"/>
    <property type="project" value="InterPro"/>
</dbReference>
<evidence type="ECO:0000256" key="3">
    <source>
        <dbReference type="ARBA" id="ARBA00023015"/>
    </source>
</evidence>
<evidence type="ECO:0000256" key="5">
    <source>
        <dbReference type="ARBA" id="ARBA00023163"/>
    </source>
</evidence>
<dbReference type="GO" id="GO:0003677">
    <property type="term" value="F:DNA binding"/>
    <property type="evidence" value="ECO:0007669"/>
    <property type="project" value="UniProtKB-KW"/>
</dbReference>
<dbReference type="EMBL" id="KZ821506">
    <property type="protein sequence ID" value="PYH28649.1"/>
    <property type="molecule type" value="Genomic_DNA"/>
</dbReference>
<keyword evidence="4" id="KW-0238">DNA-binding</keyword>
<keyword evidence="10" id="KW-1185">Reference proteome</keyword>
<dbReference type="Pfam" id="PF04082">
    <property type="entry name" value="Fungal_trans"/>
    <property type="match status" value="1"/>
</dbReference>
<evidence type="ECO:0000256" key="4">
    <source>
        <dbReference type="ARBA" id="ARBA00023125"/>
    </source>
</evidence>
<dbReference type="InterPro" id="IPR050987">
    <property type="entry name" value="AtrR-like"/>
</dbReference>
<feature type="region of interest" description="Disordered" evidence="7">
    <location>
        <begin position="124"/>
        <end position="161"/>
    </location>
</feature>
<feature type="compositionally biased region" description="Polar residues" evidence="7">
    <location>
        <begin position="137"/>
        <end position="147"/>
    </location>
</feature>
<dbReference type="CDD" id="cd12148">
    <property type="entry name" value="fungal_TF_MHR"/>
    <property type="match status" value="1"/>
</dbReference>
<dbReference type="PANTHER" id="PTHR46910">
    <property type="entry name" value="TRANSCRIPTION FACTOR PDR1"/>
    <property type="match status" value="1"/>
</dbReference>
<dbReference type="AlphaFoldDB" id="A0A318Y494"/>
<feature type="compositionally biased region" description="Polar residues" evidence="7">
    <location>
        <begin position="616"/>
        <end position="626"/>
    </location>
</feature>
<feature type="domain" description="Xylanolytic transcriptional activator regulatory" evidence="8">
    <location>
        <begin position="308"/>
        <end position="381"/>
    </location>
</feature>
<dbReference type="GO" id="GO:0005634">
    <property type="term" value="C:nucleus"/>
    <property type="evidence" value="ECO:0007669"/>
    <property type="project" value="UniProtKB-SubCell"/>
</dbReference>
<protein>
    <recommendedName>
        <fullName evidence="8">Xylanolytic transcriptional activator regulatory domain-containing protein</fullName>
    </recommendedName>
</protein>
<evidence type="ECO:0000313" key="9">
    <source>
        <dbReference type="EMBL" id="PYH28649.1"/>
    </source>
</evidence>
<keyword evidence="3" id="KW-0805">Transcription regulation</keyword>
<evidence type="ECO:0000313" key="10">
    <source>
        <dbReference type="Proteomes" id="UP000247647"/>
    </source>
</evidence>
<evidence type="ECO:0000256" key="2">
    <source>
        <dbReference type="ARBA" id="ARBA00022723"/>
    </source>
</evidence>
<dbReference type="OrthoDB" id="3266505at2759"/>
<evidence type="ECO:0000256" key="6">
    <source>
        <dbReference type="ARBA" id="ARBA00023242"/>
    </source>
</evidence>
<comment type="subcellular location">
    <subcellularLocation>
        <location evidence="1">Nucleus</location>
    </subcellularLocation>
</comment>
<feature type="region of interest" description="Disordered" evidence="7">
    <location>
        <begin position="602"/>
        <end position="645"/>
    </location>
</feature>
<name>A0A318Y494_ASPNB</name>
<evidence type="ECO:0000256" key="7">
    <source>
        <dbReference type="SAM" id="MobiDB-lite"/>
    </source>
</evidence>
<keyword evidence="2" id="KW-0479">Metal-binding</keyword>
<dbReference type="InterPro" id="IPR007219">
    <property type="entry name" value="XnlR_reg_dom"/>
</dbReference>